<keyword evidence="2" id="KW-1185">Reference proteome</keyword>
<dbReference type="AlphaFoldDB" id="A0A3S2XZ85"/>
<evidence type="ECO:0000313" key="2">
    <source>
        <dbReference type="Proteomes" id="UP000282759"/>
    </source>
</evidence>
<dbReference type="OrthoDB" id="799574at2"/>
<dbReference type="EMBL" id="SACK01000008">
    <property type="protein sequence ID" value="RVT98502.1"/>
    <property type="molecule type" value="Genomic_DNA"/>
</dbReference>
<dbReference type="RefSeq" id="WP_127707158.1">
    <property type="nucleotide sequence ID" value="NZ_SACK01000008.1"/>
</dbReference>
<accession>A0A3S2XZ85</accession>
<sequence length="101" mass="11536">MSRCSKVQLFMDFIMSDYKSKLSTLADKLKGAPPATPIQEVHPVKATPVETEPSSRFNNWIPKSLKKRLKAYAAENDISLKDINIQALQEYLDKRIKVNKE</sequence>
<gene>
    <name evidence="1" type="ORF">EOD41_17090</name>
</gene>
<proteinExistence type="predicted"/>
<dbReference type="Gene3D" id="1.10.1220.10">
    <property type="entry name" value="Met repressor-like"/>
    <property type="match status" value="1"/>
</dbReference>
<comment type="caution">
    <text evidence="1">The sequence shown here is derived from an EMBL/GenBank/DDBJ whole genome shotgun (WGS) entry which is preliminary data.</text>
</comment>
<organism evidence="1 2">
    <name type="scientific">Mucilaginibacter limnophilus</name>
    <dbReference type="NCBI Taxonomy" id="1932778"/>
    <lineage>
        <taxon>Bacteria</taxon>
        <taxon>Pseudomonadati</taxon>
        <taxon>Bacteroidota</taxon>
        <taxon>Sphingobacteriia</taxon>
        <taxon>Sphingobacteriales</taxon>
        <taxon>Sphingobacteriaceae</taxon>
        <taxon>Mucilaginibacter</taxon>
    </lineage>
</organism>
<protein>
    <submittedName>
        <fullName evidence="1">Uncharacterized protein</fullName>
    </submittedName>
</protein>
<dbReference type="GO" id="GO:0006355">
    <property type="term" value="P:regulation of DNA-templated transcription"/>
    <property type="evidence" value="ECO:0007669"/>
    <property type="project" value="InterPro"/>
</dbReference>
<dbReference type="InterPro" id="IPR010985">
    <property type="entry name" value="Ribbon_hlx_hlx"/>
</dbReference>
<name>A0A3S2XZ85_9SPHI</name>
<dbReference type="InterPro" id="IPR013321">
    <property type="entry name" value="Arc_rbn_hlx_hlx"/>
</dbReference>
<reference evidence="1 2" key="1">
    <citation type="submission" date="2019-01" db="EMBL/GenBank/DDBJ databases">
        <authorList>
            <person name="Chen W.-M."/>
        </authorList>
    </citation>
    <scope>NUCLEOTIDE SEQUENCE [LARGE SCALE GENOMIC DNA]</scope>
    <source>
        <strain evidence="1 2">YBJ-36</strain>
    </source>
</reference>
<dbReference type="Proteomes" id="UP000282759">
    <property type="component" value="Unassembled WGS sequence"/>
</dbReference>
<dbReference type="SUPFAM" id="SSF47598">
    <property type="entry name" value="Ribbon-helix-helix"/>
    <property type="match status" value="1"/>
</dbReference>
<evidence type="ECO:0000313" key="1">
    <source>
        <dbReference type="EMBL" id="RVT98502.1"/>
    </source>
</evidence>